<reference evidence="3" key="2">
    <citation type="journal article" date="2021" name="PeerJ">
        <title>Extensive microbial diversity within the chicken gut microbiome revealed by metagenomics and culture.</title>
        <authorList>
            <person name="Gilroy R."/>
            <person name="Ravi A."/>
            <person name="Getino M."/>
            <person name="Pursley I."/>
            <person name="Horton D.L."/>
            <person name="Alikhan N.F."/>
            <person name="Baker D."/>
            <person name="Gharbi K."/>
            <person name="Hall N."/>
            <person name="Watson M."/>
            <person name="Adriaenssens E.M."/>
            <person name="Foster-Nyarko E."/>
            <person name="Jarju S."/>
            <person name="Secka A."/>
            <person name="Antonio M."/>
            <person name="Oren A."/>
            <person name="Chaudhuri R.R."/>
            <person name="La Ragione R."/>
            <person name="Hildebrand F."/>
            <person name="Pallen M.J."/>
        </authorList>
    </citation>
    <scope>NUCLEOTIDE SEQUENCE</scope>
    <source>
        <strain evidence="3">7463</strain>
    </source>
</reference>
<dbReference type="InterPro" id="IPR036249">
    <property type="entry name" value="Thioredoxin-like_sf"/>
</dbReference>
<dbReference type="SUPFAM" id="SSF52833">
    <property type="entry name" value="Thioredoxin-like"/>
    <property type="match status" value="1"/>
</dbReference>
<keyword evidence="1" id="KW-0574">Periplasm</keyword>
<dbReference type="Pfam" id="PF13098">
    <property type="entry name" value="Thioredoxin_2"/>
    <property type="match status" value="1"/>
</dbReference>
<feature type="signal peptide" evidence="1">
    <location>
        <begin position="1"/>
        <end position="23"/>
    </location>
</feature>
<dbReference type="Gene3D" id="3.40.30.10">
    <property type="entry name" value="Glutaredoxin"/>
    <property type="match status" value="1"/>
</dbReference>
<comment type="similarity">
    <text evidence="1">Belongs to the thioredoxin family. DsbC subfamily.</text>
</comment>
<evidence type="ECO:0000313" key="4">
    <source>
        <dbReference type="Proteomes" id="UP000824083"/>
    </source>
</evidence>
<sequence length="286" mass="32135">MKHTLLITLLSIAMNFSITDVLAQSQHEPYASLFSQTKLSEKESLVLSALQKGYPQNRIRFARETAVKGFYEVILGEGVSYVFITPETIEKLDQINEKNRDLYFKHWIFGGVFYDMAQQKDLTAPLKALAQMIDVTKLPLELSITREKGTPQHSLFVFTDPRCPFCKQLEESLSKLNNVRIHTFFMPLAVLHPDAKEIAARIWCSANQAQAFEDFMLKGVAPQTKAACSTPLTEIERLAASLGVKGTPTLFFENGERVTGAISVEAIEKKLQALSQMKKTISKESK</sequence>
<reference evidence="3" key="1">
    <citation type="submission" date="2020-10" db="EMBL/GenBank/DDBJ databases">
        <authorList>
            <person name="Gilroy R."/>
        </authorList>
    </citation>
    <scope>NUCLEOTIDE SEQUENCE</scope>
    <source>
        <strain evidence="3">7463</strain>
    </source>
</reference>
<comment type="caution">
    <text evidence="3">The sequence shown here is derived from an EMBL/GenBank/DDBJ whole genome shotgun (WGS) entry which is preliminary data.</text>
</comment>
<dbReference type="PROSITE" id="PS51352">
    <property type="entry name" value="THIOREDOXIN_2"/>
    <property type="match status" value="1"/>
</dbReference>
<evidence type="ECO:0000259" key="2">
    <source>
        <dbReference type="PROSITE" id="PS51352"/>
    </source>
</evidence>
<keyword evidence="1" id="KW-0676">Redox-active center</keyword>
<comment type="subcellular location">
    <subcellularLocation>
        <location evidence="1">Periplasm</location>
    </subcellularLocation>
</comment>
<dbReference type="Proteomes" id="UP000824083">
    <property type="component" value="Unassembled WGS sequence"/>
</dbReference>
<dbReference type="InterPro" id="IPR012336">
    <property type="entry name" value="Thioredoxin-like_fold"/>
</dbReference>
<comment type="function">
    <text evidence="1">Required for disulfide bond formation in some periplasmic proteins. Acts by transferring its disulfide bond to other proteins and is reduced in the process.</text>
</comment>
<keyword evidence="1" id="KW-0732">Signal</keyword>
<dbReference type="InterPro" id="IPR051470">
    <property type="entry name" value="Thiol:disulfide_interchange"/>
</dbReference>
<organism evidence="3 4">
    <name type="scientific">Candidatus Aphodousia faecigallinarum</name>
    <dbReference type="NCBI Taxonomy" id="2840677"/>
    <lineage>
        <taxon>Bacteria</taxon>
        <taxon>Pseudomonadati</taxon>
        <taxon>Pseudomonadota</taxon>
        <taxon>Betaproteobacteria</taxon>
        <taxon>Burkholderiales</taxon>
        <taxon>Sutterellaceae</taxon>
        <taxon>Sutterellaceae incertae sedis</taxon>
        <taxon>Candidatus Aphodousia</taxon>
    </lineage>
</organism>
<name>A0A9D1IIC5_9BURK</name>
<accession>A0A9D1IIC5</accession>
<dbReference type="PANTHER" id="PTHR35272:SF3">
    <property type="entry name" value="THIOL:DISULFIDE INTERCHANGE PROTEIN DSBC"/>
    <property type="match status" value="1"/>
</dbReference>
<dbReference type="GO" id="GO:0042597">
    <property type="term" value="C:periplasmic space"/>
    <property type="evidence" value="ECO:0007669"/>
    <property type="project" value="UniProtKB-SubCell"/>
</dbReference>
<protein>
    <recommendedName>
        <fullName evidence="1">Thiol:disulfide interchange protein</fullName>
    </recommendedName>
</protein>
<gene>
    <name evidence="3" type="ORF">IAC56_05960</name>
</gene>
<proteinExistence type="inferred from homology"/>
<evidence type="ECO:0000256" key="1">
    <source>
        <dbReference type="RuleBase" id="RU364038"/>
    </source>
</evidence>
<dbReference type="EMBL" id="DVMY01000091">
    <property type="protein sequence ID" value="HIU37802.1"/>
    <property type="molecule type" value="Genomic_DNA"/>
</dbReference>
<dbReference type="InterPro" id="IPR013766">
    <property type="entry name" value="Thioredoxin_domain"/>
</dbReference>
<feature type="chain" id="PRO_5039752649" description="Thiol:disulfide interchange protein" evidence="1">
    <location>
        <begin position="24"/>
        <end position="286"/>
    </location>
</feature>
<dbReference type="InterPro" id="IPR033954">
    <property type="entry name" value="DiS-bond_Isoase_DsbC/G"/>
</dbReference>
<evidence type="ECO:0000313" key="3">
    <source>
        <dbReference type="EMBL" id="HIU37802.1"/>
    </source>
</evidence>
<dbReference type="PANTHER" id="PTHR35272">
    <property type="entry name" value="THIOL:DISULFIDE INTERCHANGE PROTEIN DSBC-RELATED"/>
    <property type="match status" value="1"/>
</dbReference>
<feature type="domain" description="Thioredoxin" evidence="2">
    <location>
        <begin position="118"/>
        <end position="276"/>
    </location>
</feature>
<dbReference type="AlphaFoldDB" id="A0A9D1IIC5"/>
<dbReference type="CDD" id="cd03020">
    <property type="entry name" value="DsbA_DsbC_DsbG"/>
    <property type="match status" value="1"/>
</dbReference>